<dbReference type="Gene3D" id="3.30.70.1400">
    <property type="entry name" value="Aminomethyltransferase beta-barrel domains"/>
    <property type="match status" value="1"/>
</dbReference>
<dbReference type="InterPro" id="IPR045179">
    <property type="entry name" value="YgfZ/GcvT"/>
</dbReference>
<evidence type="ECO:0000313" key="1">
    <source>
        <dbReference type="EMBL" id="VFP83757.1"/>
    </source>
</evidence>
<dbReference type="PANTHER" id="PTHR22602:SF0">
    <property type="entry name" value="TRANSFERASE CAF17, MITOCHONDRIAL-RELATED"/>
    <property type="match status" value="1"/>
</dbReference>
<gene>
    <name evidence="1" type="primary">ygfZ</name>
    <name evidence="1" type="ORF">BUCILAFE3058_280</name>
</gene>
<evidence type="ECO:0000313" key="2">
    <source>
        <dbReference type="Proteomes" id="UP000294349"/>
    </source>
</evidence>
<dbReference type="Proteomes" id="UP000294349">
    <property type="component" value="Chromosome"/>
</dbReference>
<dbReference type="PANTHER" id="PTHR22602">
    <property type="entry name" value="TRANSFERASE CAF17, MITOCHONDRIAL-RELATED"/>
    <property type="match status" value="1"/>
</dbReference>
<dbReference type="GO" id="GO:0016226">
    <property type="term" value="P:iron-sulfur cluster assembly"/>
    <property type="evidence" value="ECO:0007669"/>
    <property type="project" value="TreeGrafter"/>
</dbReference>
<dbReference type="InterPro" id="IPR017703">
    <property type="entry name" value="YgfZ/GCV_T_CS"/>
</dbReference>
<reference evidence="1 2" key="1">
    <citation type="submission" date="2019-02" db="EMBL/GenBank/DDBJ databases">
        <authorList>
            <person name="Manzano-Marin A."/>
            <person name="Manzano-Marin A."/>
        </authorList>
    </citation>
    <scope>NUCLEOTIDE SEQUENCE [LARGE SCALE GENOMIC DNA]</scope>
    <source>
        <strain evidence="1 2">BuCilaricifoliae</strain>
    </source>
</reference>
<dbReference type="NCBIfam" id="TIGR03317">
    <property type="entry name" value="ygfZ_signature"/>
    <property type="match status" value="1"/>
</dbReference>
<dbReference type="Gene3D" id="2.40.30.160">
    <property type="match status" value="1"/>
</dbReference>
<protein>
    <submittedName>
        <fullName evidence="1">tRNA-modifying protein YgfZ</fullName>
    </submittedName>
</protein>
<sequence length="320" mass="37921">MVNNTIINLSKNLSYNVFMELKSYSLICVTGIDKTKYLNNQFTIDMNLIDQYKYKIGAHCNINGKVWTSFLIFQYYDCYLYVIQSSVYQKHIHELKKYSLFSQVNIFKEENFRIFGLSGPNGISLLKNFFLKNFSQNRSLIIINKTIILKINKPIDRFLIIVHKSQLFNFLEFMNKNAIFTDSKQWLGLDIESCFPVFNDKISGQFILQSLGLKKWNAIDFNKGCYYGQEMLCKYENKKINQFIVCTLIGKNYLHNPKIFEYINYFDNQTHDIYNVGIVLAWVSIYKNKILLQVRMKKKFLKNKNIFLLSSNPNIKFRIF</sequence>
<dbReference type="SUPFAM" id="SSF103025">
    <property type="entry name" value="Folate-binding domain"/>
    <property type="match status" value="1"/>
</dbReference>
<dbReference type="Gene3D" id="3.30.70.1630">
    <property type="match status" value="1"/>
</dbReference>
<name>A0A451DBH3_9GAMM</name>
<proteinExistence type="predicted"/>
<dbReference type="EMBL" id="LR217717">
    <property type="protein sequence ID" value="VFP83757.1"/>
    <property type="molecule type" value="Genomic_DNA"/>
</dbReference>
<accession>A0A451DBH3</accession>
<organism evidence="1 2">
    <name type="scientific">Buchnera aphidicola</name>
    <name type="common">Cinara laricifoliae</name>
    <dbReference type="NCBI Taxonomy" id="2518977"/>
    <lineage>
        <taxon>Bacteria</taxon>
        <taxon>Pseudomonadati</taxon>
        <taxon>Pseudomonadota</taxon>
        <taxon>Gammaproteobacteria</taxon>
        <taxon>Enterobacterales</taxon>
        <taxon>Erwiniaceae</taxon>
        <taxon>Buchnera</taxon>
    </lineage>
</organism>
<dbReference type="AlphaFoldDB" id="A0A451DBH3"/>